<accession>A0A6J5QLK6</accession>
<protein>
    <submittedName>
        <fullName evidence="1">Uncharacterized protein</fullName>
    </submittedName>
</protein>
<dbReference type="EMBL" id="LR797198">
    <property type="protein sequence ID" value="CAB4193218.1"/>
    <property type="molecule type" value="Genomic_DNA"/>
</dbReference>
<reference evidence="1" key="1">
    <citation type="submission" date="2020-05" db="EMBL/GenBank/DDBJ databases">
        <authorList>
            <person name="Chiriac C."/>
            <person name="Salcher M."/>
            <person name="Ghai R."/>
            <person name="Kavagutti S V."/>
        </authorList>
    </citation>
    <scope>NUCLEOTIDE SEQUENCE</scope>
</reference>
<name>A0A6J5QLK6_9CAUD</name>
<evidence type="ECO:0000313" key="2">
    <source>
        <dbReference type="EMBL" id="CAB4193218.1"/>
    </source>
</evidence>
<sequence>MMTRKDYVSTAEILNSYFGEIREEVYEDLVNDFIVMFADDNERFDSDRFWEECFKQSDPNK</sequence>
<evidence type="ECO:0000313" key="1">
    <source>
        <dbReference type="EMBL" id="CAB4185499.1"/>
    </source>
</evidence>
<organism evidence="1">
    <name type="scientific">uncultured Caudovirales phage</name>
    <dbReference type="NCBI Taxonomy" id="2100421"/>
    <lineage>
        <taxon>Viruses</taxon>
        <taxon>Duplodnaviria</taxon>
        <taxon>Heunggongvirae</taxon>
        <taxon>Uroviricota</taxon>
        <taxon>Caudoviricetes</taxon>
        <taxon>Peduoviridae</taxon>
        <taxon>Maltschvirus</taxon>
        <taxon>Maltschvirus maltsch</taxon>
    </lineage>
</organism>
<dbReference type="EMBL" id="LR797076">
    <property type="protein sequence ID" value="CAB4185499.1"/>
    <property type="molecule type" value="Genomic_DNA"/>
</dbReference>
<gene>
    <name evidence="1" type="ORF">UFOVP1119_63</name>
    <name evidence="2" type="ORF">UFOVP1238_37</name>
</gene>
<proteinExistence type="predicted"/>